<dbReference type="EMBL" id="CM037628">
    <property type="protein sequence ID" value="KAH7996994.1"/>
    <property type="molecule type" value="Genomic_DNA"/>
</dbReference>
<reference evidence="1" key="1">
    <citation type="submission" date="2021-08" db="EMBL/GenBank/DDBJ databases">
        <title>The first chromosome-level gecko genome reveals the dynamic sex chromosomes of Neotropical dwarf geckos (Sphaerodactylidae: Sphaerodactylus).</title>
        <authorList>
            <person name="Pinto B.J."/>
            <person name="Keating S.E."/>
            <person name="Gamble T."/>
        </authorList>
    </citation>
    <scope>NUCLEOTIDE SEQUENCE</scope>
    <source>
        <strain evidence="1">TG3544</strain>
    </source>
</reference>
<proteinExistence type="predicted"/>
<evidence type="ECO:0000313" key="2">
    <source>
        <dbReference type="Proteomes" id="UP000827872"/>
    </source>
</evidence>
<gene>
    <name evidence="1" type="ORF">K3G42_012568</name>
</gene>
<evidence type="ECO:0000313" key="1">
    <source>
        <dbReference type="EMBL" id="KAH7996994.1"/>
    </source>
</evidence>
<comment type="caution">
    <text evidence="1">The sequence shown here is derived from an EMBL/GenBank/DDBJ whole genome shotgun (WGS) entry which is preliminary data.</text>
</comment>
<dbReference type="Proteomes" id="UP000827872">
    <property type="component" value="Linkage Group LG15"/>
</dbReference>
<keyword evidence="2" id="KW-1185">Reference proteome</keyword>
<name>A0ACB8EX69_9SAUR</name>
<organism evidence="1 2">
    <name type="scientific">Sphaerodactylus townsendi</name>
    <dbReference type="NCBI Taxonomy" id="933632"/>
    <lineage>
        <taxon>Eukaryota</taxon>
        <taxon>Metazoa</taxon>
        <taxon>Chordata</taxon>
        <taxon>Craniata</taxon>
        <taxon>Vertebrata</taxon>
        <taxon>Euteleostomi</taxon>
        <taxon>Lepidosauria</taxon>
        <taxon>Squamata</taxon>
        <taxon>Bifurcata</taxon>
        <taxon>Gekkota</taxon>
        <taxon>Sphaerodactylidae</taxon>
        <taxon>Sphaerodactylus</taxon>
    </lineage>
</organism>
<protein>
    <submittedName>
        <fullName evidence="1">Uncharacterized protein</fullName>
    </submittedName>
</protein>
<sequence length="756" mass="79967">MSIILSGLIHLFRPLLSSLSGALDCEGLGPWYFLLGLRIVAIFFSNGPWDKAKEDVICNWIAPVQEKALTFCTALCNNQHFALSISATWGLVFLLNLLYVGLMRLSTPEGKKDEEKEKDKSKEKDKEKDKGLAVVASAPHSGVPDISTVYTIGHRGLPRSGGYAGRDDDDDDDDRYYRRRRYYPFYPYPPYWAPWYGSMGEGYGPFSPYDPYGPGSYGGGEYGMPGEEGYGDGRRGTGGHSDGRPGARGHSAPGSGSHSMPTEGGPSMPAEGYGGSTGGGYGGSAHGGYGGSTGGGYGGSTGGGYGSSTGGGYGGSTGGGYGGSTGGGYGGSTGGGYGGSTGGGYGGSTGGGFSLPLEEAFIIPPEEGHVMPDDEGRSVPADEACGVSATGGMPPDGGYGMPIHPGYTGKTHCYNMAQRKMGVGPMDSRQTKASPRHDRAKQTKAASRCDEMEQYKVPTKSVPVPINGSPYRSKYKSATKCRPVIESNVDCKGSAFQPWMDDKENMALKRRNNRNHVPNKSQGGFGKQAPPPQMAEDSNMTCQSRPIGGQGMTPGPGIPTGAPFCCHDDAGCPCAENASCPCCQPSGGAEPSSTTKPTDSAPGSQEKAKKTITNLCGVPFFDIWVGFLLATEIAFLCVIIVLQMPSLLGRSWFCTPGAASCAASVECVVRGRAEKRVALWGLVLTCILFIIACSGYFYLRTCWNRGCCKRCREEVTENKVEANTEPEGRVMRGDVEELVGWPQSEEVQRLYQLTDD</sequence>
<accession>A0ACB8EX69</accession>